<keyword evidence="2" id="KW-1185">Reference proteome</keyword>
<gene>
    <name evidence="1" type="ORF">RND61_30030</name>
</gene>
<sequence length="306" mass="32892">MPFHVQLTASKKPGECKAVGTGSIKHVINASEAKAFGLDATDRIKGAIGKMVGRNPDEYWLKGPTPEGATGGAKPEYGNLYGLFAWPPVTTTLTVKSARLVGVTTKPVIAHHVEWINNEDHPVQYGTTMNVTKTDTFSSSWAWTDKFTVGQKLTYKISIKGGAPGAEVGGEVGGETSFGFEHSWGETKTRTRTVTVGVSDTVSSLVPKRSAETAYLFSTLGSAKFRITYQATLSGMLAFQHRDWYTGADGDHRYRAYDVNGVLGKAGLPTSITVTEDITVGFYSDATVEVSPGRYNPNKKPSGTAR</sequence>
<reference evidence="1 2" key="1">
    <citation type="submission" date="2023-09" db="EMBL/GenBank/DDBJ databases">
        <title>Streptomyces sp. nov.: A antagonism against Alternaria gaisen Producing Streptochlin, Isolated from Tamarix root soil.</title>
        <authorList>
            <person name="Chen Y."/>
        </authorList>
    </citation>
    <scope>NUCLEOTIDE SEQUENCE [LARGE SCALE GENOMIC DNA]</scope>
    <source>
        <strain evidence="1 2">TRM76323</strain>
    </source>
</reference>
<organism evidence="1 2">
    <name type="scientific">Streptomyces tamarix</name>
    <dbReference type="NCBI Taxonomy" id="3078565"/>
    <lineage>
        <taxon>Bacteria</taxon>
        <taxon>Bacillati</taxon>
        <taxon>Actinomycetota</taxon>
        <taxon>Actinomycetes</taxon>
        <taxon>Kitasatosporales</taxon>
        <taxon>Streptomycetaceae</taxon>
        <taxon>Streptomyces</taxon>
    </lineage>
</organism>
<dbReference type="Gene3D" id="2.170.15.10">
    <property type="entry name" value="Proaerolysin, chain A, domain 3"/>
    <property type="match status" value="1"/>
</dbReference>
<dbReference type="Proteomes" id="UP001250181">
    <property type="component" value="Unassembled WGS sequence"/>
</dbReference>
<evidence type="ECO:0000313" key="1">
    <source>
        <dbReference type="EMBL" id="MDT9686276.1"/>
    </source>
</evidence>
<name>A0ABU3QUP8_9ACTN</name>
<comment type="caution">
    <text evidence="1">The sequence shown here is derived from an EMBL/GenBank/DDBJ whole genome shotgun (WGS) entry which is preliminary data.</text>
</comment>
<dbReference type="SUPFAM" id="SSF56973">
    <property type="entry name" value="Aerolisin/ETX pore-forming domain"/>
    <property type="match status" value="1"/>
</dbReference>
<dbReference type="RefSeq" id="WP_315881310.1">
    <property type="nucleotide sequence ID" value="NZ_JAWCTQ010000061.1"/>
</dbReference>
<evidence type="ECO:0008006" key="3">
    <source>
        <dbReference type="Google" id="ProtNLM"/>
    </source>
</evidence>
<protein>
    <recommendedName>
        <fullName evidence="3">Insecticidal crystal toxin domain-containing protein</fullName>
    </recommendedName>
</protein>
<evidence type="ECO:0000313" key="2">
    <source>
        <dbReference type="Proteomes" id="UP001250181"/>
    </source>
</evidence>
<accession>A0ABU3QUP8</accession>
<proteinExistence type="predicted"/>
<dbReference type="CDD" id="cd20235">
    <property type="entry name" value="PFM_spherulin-2a-like"/>
    <property type="match status" value="1"/>
</dbReference>
<dbReference type="EMBL" id="JAWCTQ010000061">
    <property type="protein sequence ID" value="MDT9686276.1"/>
    <property type="molecule type" value="Genomic_DNA"/>
</dbReference>